<evidence type="ECO:0000313" key="2">
    <source>
        <dbReference type="EMBL" id="GAA4718884.1"/>
    </source>
</evidence>
<keyword evidence="3" id="KW-1185">Reference proteome</keyword>
<comment type="caution">
    <text evidence="2">The sequence shown here is derived from an EMBL/GenBank/DDBJ whole genome shotgun (WGS) entry which is preliminary data.</text>
</comment>
<feature type="transmembrane region" description="Helical" evidence="1">
    <location>
        <begin position="116"/>
        <end position="136"/>
    </location>
</feature>
<evidence type="ECO:0000313" key="3">
    <source>
        <dbReference type="Proteomes" id="UP001500956"/>
    </source>
</evidence>
<feature type="transmembrane region" description="Helical" evidence="1">
    <location>
        <begin position="39"/>
        <end position="63"/>
    </location>
</feature>
<sequence length="156" mass="16493">MRRTRVRTLALVAVAVAAAGFGLLRLLESRGVYVPGAAWAEVVAILLLAALVLWAGWSVRSYLRGDKPDLDALRAARTFAMAKAAAYTGALLAGRYVAHVLVVLPQLDVEARRDQAITSGVAAVVSIGLTVAGLVVEKFCEIPPPEDDDGTDVVRT</sequence>
<evidence type="ECO:0008006" key="4">
    <source>
        <dbReference type="Google" id="ProtNLM"/>
    </source>
</evidence>
<dbReference type="EMBL" id="BAABID010000004">
    <property type="protein sequence ID" value="GAA4718884.1"/>
    <property type="molecule type" value="Genomic_DNA"/>
</dbReference>
<organism evidence="2 3">
    <name type="scientific">Isoptericola chiayiensis</name>
    <dbReference type="NCBI Taxonomy" id="579446"/>
    <lineage>
        <taxon>Bacteria</taxon>
        <taxon>Bacillati</taxon>
        <taxon>Actinomycetota</taxon>
        <taxon>Actinomycetes</taxon>
        <taxon>Micrococcales</taxon>
        <taxon>Promicromonosporaceae</taxon>
        <taxon>Isoptericola</taxon>
    </lineage>
</organism>
<protein>
    <recommendedName>
        <fullName evidence="4">DUF3180 domain-containing protein</fullName>
    </recommendedName>
</protein>
<dbReference type="Proteomes" id="UP001500956">
    <property type="component" value="Unassembled WGS sequence"/>
</dbReference>
<dbReference type="InterPro" id="IPR021517">
    <property type="entry name" value="DUF3180"/>
</dbReference>
<dbReference type="RefSeq" id="WP_172148879.1">
    <property type="nucleotide sequence ID" value="NZ_BAABID010000004.1"/>
</dbReference>
<evidence type="ECO:0000256" key="1">
    <source>
        <dbReference type="SAM" id="Phobius"/>
    </source>
</evidence>
<keyword evidence="1" id="KW-0472">Membrane</keyword>
<dbReference type="Pfam" id="PF11377">
    <property type="entry name" value="DUF3180"/>
    <property type="match status" value="1"/>
</dbReference>
<name>A0ABP8XZT4_9MICO</name>
<proteinExistence type="predicted"/>
<gene>
    <name evidence="2" type="ORF">GCM10023216_04220</name>
</gene>
<accession>A0ABP8XZT4</accession>
<feature type="transmembrane region" description="Helical" evidence="1">
    <location>
        <begin position="84"/>
        <end position="104"/>
    </location>
</feature>
<reference evidence="3" key="1">
    <citation type="journal article" date="2019" name="Int. J. Syst. Evol. Microbiol.">
        <title>The Global Catalogue of Microorganisms (GCM) 10K type strain sequencing project: providing services to taxonomists for standard genome sequencing and annotation.</title>
        <authorList>
            <consortium name="The Broad Institute Genomics Platform"/>
            <consortium name="The Broad Institute Genome Sequencing Center for Infectious Disease"/>
            <person name="Wu L."/>
            <person name="Ma J."/>
        </authorList>
    </citation>
    <scope>NUCLEOTIDE SEQUENCE [LARGE SCALE GENOMIC DNA]</scope>
    <source>
        <strain evidence="3">JCM 18063</strain>
    </source>
</reference>
<keyword evidence="1" id="KW-1133">Transmembrane helix</keyword>
<keyword evidence="1" id="KW-0812">Transmembrane</keyword>